<sequence>MKGAGVVKKKAQVFNDAGEAVEIVGESRKRSSDGGFASDDGGGGGGGGSGESILREMGDDRRTEDGEEEEDDEDEDDGGDEEEVEGEDGAQEERPKLDEGYFEIEAIRRKRIRKGKVQYLIKWRGWPETANTWEPLENLQSIADVIDAFEGSLRPGKPGRKRKRKYAGPHSLMKKKQRLTSTSNDAAEKSDSSNTSLNNSSLPDDIPGPVDLSGSSLRKGDGEAKNAYASNQVEANSGSVGMVREVGLVEEEKEYDPTLNELRGPVNNSNGVAGGSQVGGVGSEGDNVRPANGLLKVYPKDLDKNSRFIGAKRRKSGSVKRFKQDASTSNNHTTVMDHQNVAPELTTLDSFGRIARIGDEYPVMDHQNVAPELTTLDSFGRIARIGDEYPGVSENNNGAQKSKMEELDITKILKPMSFSTCLINNVQGAMVTFLALRSDGKEVMVDNRFLKAHNPLLLIDFYEQHLKYNPTA</sequence>
<dbReference type="EMBL" id="CACVBM020001873">
    <property type="protein sequence ID" value="CAA7061462.1"/>
    <property type="molecule type" value="Genomic_DNA"/>
</dbReference>
<dbReference type="AlphaFoldDB" id="A0A6D2L4B3"/>
<feature type="compositionally biased region" description="Gly residues" evidence="3">
    <location>
        <begin position="40"/>
        <end position="50"/>
    </location>
</feature>
<feature type="region of interest" description="Disordered" evidence="3">
    <location>
        <begin position="313"/>
        <end position="333"/>
    </location>
</feature>
<dbReference type="Proteomes" id="UP000467841">
    <property type="component" value="Unassembled WGS sequence"/>
</dbReference>
<name>A0A6D2L4B3_9BRAS</name>
<dbReference type="GO" id="GO:0031507">
    <property type="term" value="P:heterochromatin formation"/>
    <property type="evidence" value="ECO:0007669"/>
    <property type="project" value="InterPro"/>
</dbReference>
<feature type="region of interest" description="Disordered" evidence="3">
    <location>
        <begin position="151"/>
        <end position="224"/>
    </location>
</feature>
<dbReference type="InterPro" id="IPR023780">
    <property type="entry name" value="Chromo_domain"/>
</dbReference>
<keyword evidence="6" id="KW-1185">Reference proteome</keyword>
<evidence type="ECO:0000256" key="3">
    <source>
        <dbReference type="SAM" id="MobiDB-lite"/>
    </source>
</evidence>
<protein>
    <recommendedName>
        <fullName evidence="4">Chromo domain-containing protein</fullName>
    </recommendedName>
</protein>
<dbReference type="GO" id="GO:0000792">
    <property type="term" value="C:heterochromatin"/>
    <property type="evidence" value="ECO:0007669"/>
    <property type="project" value="UniProtKB-ARBA"/>
</dbReference>
<dbReference type="PROSITE" id="PS50013">
    <property type="entry name" value="CHROMO_2"/>
    <property type="match status" value="1"/>
</dbReference>
<dbReference type="InterPro" id="IPR017984">
    <property type="entry name" value="Chromo_dom_subgr"/>
</dbReference>
<dbReference type="PROSITE" id="PS00598">
    <property type="entry name" value="CHROMO_1"/>
    <property type="match status" value="1"/>
</dbReference>
<feature type="compositionally biased region" description="Basic and acidic residues" evidence="3">
    <location>
        <begin position="53"/>
        <end position="64"/>
    </location>
</feature>
<dbReference type="Pfam" id="PF00385">
    <property type="entry name" value="Chromo"/>
    <property type="match status" value="1"/>
</dbReference>
<evidence type="ECO:0000313" key="5">
    <source>
        <dbReference type="EMBL" id="CAA7061462.1"/>
    </source>
</evidence>
<evidence type="ECO:0000256" key="1">
    <source>
        <dbReference type="ARBA" id="ARBA00004123"/>
    </source>
</evidence>
<dbReference type="PRINTS" id="PR00504">
    <property type="entry name" value="CHROMODOMAIN"/>
</dbReference>
<evidence type="ECO:0000313" key="6">
    <source>
        <dbReference type="Proteomes" id="UP000467841"/>
    </source>
</evidence>
<comment type="subcellular location">
    <subcellularLocation>
        <location evidence="1">Nucleus</location>
    </subcellularLocation>
</comment>
<keyword evidence="2" id="KW-0539">Nucleus</keyword>
<dbReference type="SMART" id="SM00300">
    <property type="entry name" value="ChSh"/>
    <property type="match status" value="1"/>
</dbReference>
<feature type="domain" description="Chromo" evidence="4">
    <location>
        <begin position="102"/>
        <end position="150"/>
    </location>
</feature>
<proteinExistence type="predicted"/>
<evidence type="ECO:0000256" key="2">
    <source>
        <dbReference type="ARBA" id="ARBA00023242"/>
    </source>
</evidence>
<dbReference type="PANTHER" id="PTHR47240:SF2">
    <property type="entry name" value="CHROMO DOMAIN-CONTAINING PROTEIN LHP1"/>
    <property type="match status" value="1"/>
</dbReference>
<organism evidence="5 6">
    <name type="scientific">Microthlaspi erraticum</name>
    <dbReference type="NCBI Taxonomy" id="1685480"/>
    <lineage>
        <taxon>Eukaryota</taxon>
        <taxon>Viridiplantae</taxon>
        <taxon>Streptophyta</taxon>
        <taxon>Embryophyta</taxon>
        <taxon>Tracheophyta</taxon>
        <taxon>Spermatophyta</taxon>
        <taxon>Magnoliopsida</taxon>
        <taxon>eudicotyledons</taxon>
        <taxon>Gunneridae</taxon>
        <taxon>Pentapetalae</taxon>
        <taxon>rosids</taxon>
        <taxon>malvids</taxon>
        <taxon>Brassicales</taxon>
        <taxon>Brassicaceae</taxon>
        <taxon>Coluteocarpeae</taxon>
        <taxon>Microthlaspi</taxon>
    </lineage>
</organism>
<dbReference type="InterPro" id="IPR016197">
    <property type="entry name" value="Chromo-like_dom_sf"/>
</dbReference>
<feature type="compositionally biased region" description="Low complexity" evidence="3">
    <location>
        <begin position="192"/>
        <end position="205"/>
    </location>
</feature>
<dbReference type="Gene3D" id="2.40.50.40">
    <property type="match status" value="1"/>
</dbReference>
<feature type="region of interest" description="Disordered" evidence="3">
    <location>
        <begin position="1"/>
        <end position="100"/>
    </location>
</feature>
<dbReference type="InterPro" id="IPR023779">
    <property type="entry name" value="Chromodomain_CS"/>
</dbReference>
<dbReference type="GO" id="GO:0005634">
    <property type="term" value="C:nucleus"/>
    <property type="evidence" value="ECO:0007669"/>
    <property type="project" value="UniProtKB-SubCell"/>
</dbReference>
<dbReference type="SMART" id="SM00298">
    <property type="entry name" value="CHROMO"/>
    <property type="match status" value="1"/>
</dbReference>
<dbReference type="InterPro" id="IPR008251">
    <property type="entry name" value="Chromo_shadow_dom"/>
</dbReference>
<dbReference type="CDD" id="cd00024">
    <property type="entry name" value="CD_CSD"/>
    <property type="match status" value="1"/>
</dbReference>
<comment type="caution">
    <text evidence="5">The sequence shown here is derived from an EMBL/GenBank/DDBJ whole genome shotgun (WGS) entry which is preliminary data.</text>
</comment>
<dbReference type="SUPFAM" id="SSF54160">
    <property type="entry name" value="Chromo domain-like"/>
    <property type="match status" value="1"/>
</dbReference>
<reference evidence="5" key="1">
    <citation type="submission" date="2020-01" db="EMBL/GenBank/DDBJ databases">
        <authorList>
            <person name="Mishra B."/>
        </authorList>
    </citation>
    <scope>NUCLEOTIDE SEQUENCE [LARGE SCALE GENOMIC DNA]</scope>
</reference>
<dbReference type="InterPro" id="IPR000953">
    <property type="entry name" value="Chromo/chromo_shadow_dom"/>
</dbReference>
<feature type="compositionally biased region" description="Basic residues" evidence="3">
    <location>
        <begin position="157"/>
        <end position="178"/>
    </location>
</feature>
<accession>A0A6D2L4B3</accession>
<dbReference type="OrthoDB" id="1918685at2759"/>
<feature type="compositionally biased region" description="Acidic residues" evidence="3">
    <location>
        <begin position="65"/>
        <end position="90"/>
    </location>
</feature>
<evidence type="ECO:0000259" key="4">
    <source>
        <dbReference type="PROSITE" id="PS50013"/>
    </source>
</evidence>
<dbReference type="PANTHER" id="PTHR47240">
    <property type="entry name" value="CHROMO DOMAIN-CONTAINING PROTEIN LHP1"/>
    <property type="match status" value="1"/>
</dbReference>
<gene>
    <name evidence="5" type="ORF">MERR_LOCUS48698</name>
</gene>
<dbReference type="InterPro" id="IPR044251">
    <property type="entry name" value="LHP1-like"/>
</dbReference>